<feature type="repeat" description="TPR" evidence="1">
    <location>
        <begin position="189"/>
        <end position="222"/>
    </location>
</feature>
<sequence>MKQYRRVYLLLFCVTLFVTTGCLSRTRFSNYGWQLDSLKYYTRKIDSLMEQQSEEIARLRIDFYTKSDELSDKIEMLHTRLGDTESQLTHISEKWGSSRQTAADSEDISQISPEARLIYESAYINYVKGNYQQAISGFESYLEISPESPLSDNALYWIGESYAAMGKSQNAVASLQALITRFPDSNKKPTALYKIAIIYEETGDTKTAKQYYNRIIQEFPNSAEAALARDKLQ</sequence>
<dbReference type="SMART" id="SM00028">
    <property type="entry name" value="TPR"/>
    <property type="match status" value="3"/>
</dbReference>
<dbReference type="InterPro" id="IPR014162">
    <property type="entry name" value="CpoB_C"/>
</dbReference>
<dbReference type="AlphaFoldDB" id="A0A0S8GKL0"/>
<comment type="caution">
    <text evidence="2">The sequence shown here is derived from an EMBL/GenBank/DDBJ whole genome shotgun (WGS) entry which is preliminary data.</text>
</comment>
<protein>
    <submittedName>
        <fullName evidence="2">Uncharacterized protein</fullName>
    </submittedName>
</protein>
<dbReference type="EMBL" id="LJUO01000038">
    <property type="protein sequence ID" value="KPK72202.1"/>
    <property type="molecule type" value="Genomic_DNA"/>
</dbReference>
<reference evidence="2 3" key="1">
    <citation type="journal article" date="2015" name="Microbiome">
        <title>Genomic resolution of linkages in carbon, nitrogen, and sulfur cycling among widespread estuary sediment bacteria.</title>
        <authorList>
            <person name="Baker B.J."/>
            <person name="Lazar C.S."/>
            <person name="Teske A.P."/>
            <person name="Dick G.J."/>
        </authorList>
    </citation>
    <scope>NUCLEOTIDE SEQUENCE [LARGE SCALE GENOMIC DNA]</scope>
    <source>
        <strain evidence="2">SM23_60</strain>
    </source>
</reference>
<dbReference type="PROSITE" id="PS50005">
    <property type="entry name" value="TPR"/>
    <property type="match status" value="2"/>
</dbReference>
<proteinExistence type="predicted"/>
<dbReference type="InterPro" id="IPR019734">
    <property type="entry name" value="TPR_rpt"/>
</dbReference>
<accession>A0A0S8GKL0</accession>
<dbReference type="NCBIfam" id="TIGR02795">
    <property type="entry name" value="tol_pal_ybgF"/>
    <property type="match status" value="1"/>
</dbReference>
<organism evidence="2 3">
    <name type="scientific">candidate division WOR_3 bacterium SM23_60</name>
    <dbReference type="NCBI Taxonomy" id="1703780"/>
    <lineage>
        <taxon>Bacteria</taxon>
        <taxon>Bacteria division WOR-3</taxon>
    </lineage>
</organism>
<dbReference type="PROSITE" id="PS51257">
    <property type="entry name" value="PROKAR_LIPOPROTEIN"/>
    <property type="match status" value="1"/>
</dbReference>
<gene>
    <name evidence="2" type="ORF">AMJ87_05350</name>
</gene>
<evidence type="ECO:0000313" key="2">
    <source>
        <dbReference type="EMBL" id="KPK72202.1"/>
    </source>
</evidence>
<dbReference type="InterPro" id="IPR011990">
    <property type="entry name" value="TPR-like_helical_dom_sf"/>
</dbReference>
<dbReference type="Proteomes" id="UP000051096">
    <property type="component" value="Unassembled WGS sequence"/>
</dbReference>
<dbReference type="SUPFAM" id="SSF48452">
    <property type="entry name" value="TPR-like"/>
    <property type="match status" value="1"/>
</dbReference>
<keyword evidence="1" id="KW-0802">TPR repeat</keyword>
<name>A0A0S8GKL0_UNCW3</name>
<feature type="repeat" description="TPR" evidence="1">
    <location>
        <begin position="115"/>
        <end position="148"/>
    </location>
</feature>
<evidence type="ECO:0000313" key="3">
    <source>
        <dbReference type="Proteomes" id="UP000051096"/>
    </source>
</evidence>
<dbReference type="Gene3D" id="1.25.40.10">
    <property type="entry name" value="Tetratricopeptide repeat domain"/>
    <property type="match status" value="1"/>
</dbReference>
<evidence type="ECO:0000256" key="1">
    <source>
        <dbReference type="PROSITE-ProRule" id="PRU00339"/>
    </source>
</evidence>
<dbReference type="Pfam" id="PF13174">
    <property type="entry name" value="TPR_6"/>
    <property type="match status" value="2"/>
</dbReference>